<keyword evidence="2" id="KW-0812">Transmembrane</keyword>
<dbReference type="Proteomes" id="UP000543556">
    <property type="component" value="Unassembled WGS sequence"/>
</dbReference>
<feature type="transmembrane region" description="Helical" evidence="2">
    <location>
        <begin position="258"/>
        <end position="279"/>
    </location>
</feature>
<proteinExistence type="predicted"/>
<sequence>MGGEAADVTGDISDRDDVGGPGAPDLRARFPGQAVVAELLRRQGQIPPRRLLARLFGASPLTPDTSAWFKGALGEFEVGRLLAGLGPGCTVVHAVPVGAGTSDIDHVIIGPQGVFTVNTKNHSGQKVWVAGGTFMVNGKRLPHIRNSLFEANRAARILGRAVGHPVAVTPMVVVVSPLRLNIKRKPDGVEVVDARGLPRWFYRQPQRLAAQEAAQIAAAACRPLTWHRDPPGDGDPALLMARFETLRRDVASSLRRRMVWGAAMVAGLFVAIPAIYQVYLDLLVR</sequence>
<dbReference type="InterPro" id="IPR011528">
    <property type="entry name" value="NERD"/>
</dbReference>
<dbReference type="EMBL" id="JAAMFM010000033">
    <property type="protein sequence ID" value="NVM96498.1"/>
    <property type="molecule type" value="Genomic_DNA"/>
</dbReference>
<comment type="caution">
    <text evidence="4">The sequence shown here is derived from an EMBL/GenBank/DDBJ whole genome shotgun (WGS) entry which is preliminary data.</text>
</comment>
<organism evidence="4 5">
    <name type="scientific">Arthrobacter wenxiniae</name>
    <dbReference type="NCBI Taxonomy" id="2713570"/>
    <lineage>
        <taxon>Bacteria</taxon>
        <taxon>Bacillati</taxon>
        <taxon>Actinomycetota</taxon>
        <taxon>Actinomycetes</taxon>
        <taxon>Micrococcales</taxon>
        <taxon>Micrococcaceae</taxon>
        <taxon>Arthrobacter</taxon>
    </lineage>
</organism>
<evidence type="ECO:0000313" key="5">
    <source>
        <dbReference type="Proteomes" id="UP000543556"/>
    </source>
</evidence>
<evidence type="ECO:0000259" key="3">
    <source>
        <dbReference type="PROSITE" id="PS50965"/>
    </source>
</evidence>
<dbReference type="Pfam" id="PF08378">
    <property type="entry name" value="NERD"/>
    <property type="match status" value="1"/>
</dbReference>
<evidence type="ECO:0000256" key="1">
    <source>
        <dbReference type="SAM" id="MobiDB-lite"/>
    </source>
</evidence>
<gene>
    <name evidence="4" type="ORF">G6034_16600</name>
</gene>
<keyword evidence="2" id="KW-1133">Transmembrane helix</keyword>
<feature type="region of interest" description="Disordered" evidence="1">
    <location>
        <begin position="1"/>
        <end position="25"/>
    </location>
</feature>
<name>A0A7Y7IJ94_9MICC</name>
<evidence type="ECO:0000313" key="4">
    <source>
        <dbReference type="EMBL" id="NVM96498.1"/>
    </source>
</evidence>
<dbReference type="PROSITE" id="PS50965">
    <property type="entry name" value="NERD"/>
    <property type="match status" value="1"/>
</dbReference>
<dbReference type="AlphaFoldDB" id="A0A7Y7IJ94"/>
<feature type="domain" description="NERD" evidence="3">
    <location>
        <begin position="70"/>
        <end position="181"/>
    </location>
</feature>
<keyword evidence="2" id="KW-0472">Membrane</keyword>
<protein>
    <submittedName>
        <fullName evidence="4">NERD domain-containing protein</fullName>
    </submittedName>
</protein>
<keyword evidence="5" id="KW-1185">Reference proteome</keyword>
<accession>A0A7Y7IJ94</accession>
<evidence type="ECO:0000256" key="2">
    <source>
        <dbReference type="SAM" id="Phobius"/>
    </source>
</evidence>
<reference evidence="4 5" key="1">
    <citation type="submission" date="2020-02" db="EMBL/GenBank/DDBJ databases">
        <title>Genome sequence of strain AETb3-4.</title>
        <authorList>
            <person name="Gao J."/>
            <person name="Zhang X."/>
        </authorList>
    </citation>
    <scope>NUCLEOTIDE SEQUENCE [LARGE SCALE GENOMIC DNA]</scope>
    <source>
        <strain evidence="4 5">AETb3-4</strain>
    </source>
</reference>